<dbReference type="KEGG" id="mflu:HZU40_11955"/>
<organism evidence="1 2">
    <name type="scientific">Mycolicibacterium fluoranthenivorans</name>
    <dbReference type="NCBI Taxonomy" id="258505"/>
    <lineage>
        <taxon>Bacteria</taxon>
        <taxon>Bacillati</taxon>
        <taxon>Actinomycetota</taxon>
        <taxon>Actinomycetes</taxon>
        <taxon>Mycobacteriales</taxon>
        <taxon>Mycobacteriaceae</taxon>
        <taxon>Mycolicibacterium</taxon>
    </lineage>
</organism>
<gene>
    <name evidence="1" type="ORF">HZU40_11955</name>
</gene>
<dbReference type="AlphaFoldDB" id="A0A7G8PKM2"/>
<evidence type="ECO:0000313" key="2">
    <source>
        <dbReference type="Proteomes" id="UP000515498"/>
    </source>
</evidence>
<dbReference type="Proteomes" id="UP000515498">
    <property type="component" value="Chromosome"/>
</dbReference>
<dbReference type="EMBL" id="CP059894">
    <property type="protein sequence ID" value="QNJ94888.1"/>
    <property type="molecule type" value="Genomic_DNA"/>
</dbReference>
<reference evidence="1 2" key="1">
    <citation type="submission" date="2020-07" db="EMBL/GenBank/DDBJ databases">
        <title>Draft genome sequence of four isobutane-metabolizing strains capable of cometabolically degrading diverse ether contaminants.</title>
        <authorList>
            <person name="Chen W."/>
            <person name="Faulkner N."/>
            <person name="Smith C."/>
            <person name="Hyman M."/>
        </authorList>
    </citation>
    <scope>NUCLEOTIDE SEQUENCE [LARGE SCALE GENOMIC DNA]</scope>
    <source>
        <strain evidence="1 2">2A</strain>
    </source>
</reference>
<dbReference type="RefSeq" id="WP_187098485.1">
    <property type="nucleotide sequence ID" value="NZ_CP059894.1"/>
</dbReference>
<protein>
    <submittedName>
        <fullName evidence="1">Uncharacterized protein</fullName>
    </submittedName>
</protein>
<proteinExistence type="predicted"/>
<accession>A0A7G8PKM2</accession>
<name>A0A7G8PKM2_9MYCO</name>
<sequence>MTMTMSVSLDDMKFGDLYDFVDVARRAGIPRDKEVATEVDGLDQEFGRDRLVVEVDNLDGGLAPDFDGLDRAHFIEVLDAVLATDGDARYALDEIKQLRDRLV</sequence>
<evidence type="ECO:0000313" key="1">
    <source>
        <dbReference type="EMBL" id="QNJ94888.1"/>
    </source>
</evidence>